<dbReference type="AlphaFoldDB" id="A0A8H5PNY2"/>
<evidence type="ECO:0000256" key="1">
    <source>
        <dbReference type="ARBA" id="ARBA00004173"/>
    </source>
</evidence>
<organism evidence="9 10">
    <name type="scientific">Fusarium pseudoanthophilum</name>
    <dbReference type="NCBI Taxonomy" id="48495"/>
    <lineage>
        <taxon>Eukaryota</taxon>
        <taxon>Fungi</taxon>
        <taxon>Dikarya</taxon>
        <taxon>Ascomycota</taxon>
        <taxon>Pezizomycotina</taxon>
        <taxon>Sordariomycetes</taxon>
        <taxon>Hypocreomycetidae</taxon>
        <taxon>Hypocreales</taxon>
        <taxon>Nectriaceae</taxon>
        <taxon>Fusarium</taxon>
        <taxon>Fusarium fujikuroi species complex</taxon>
    </lineage>
</organism>
<dbReference type="Pfam" id="PF00378">
    <property type="entry name" value="ECH_1"/>
    <property type="match status" value="1"/>
</dbReference>
<evidence type="ECO:0000313" key="10">
    <source>
        <dbReference type="Proteomes" id="UP000544095"/>
    </source>
</evidence>
<keyword evidence="2" id="KW-0276">Fatty acid metabolism</keyword>
<protein>
    <recommendedName>
        <fullName evidence="7">Enoyl-CoA hydratase domain-containing protein 3, mitochondrial</fullName>
    </recommendedName>
</protein>
<dbReference type="GO" id="GO:0006631">
    <property type="term" value="P:fatty acid metabolic process"/>
    <property type="evidence" value="ECO:0007669"/>
    <property type="project" value="UniProtKB-KW"/>
</dbReference>
<proteinExistence type="predicted"/>
<dbReference type="InterPro" id="IPR001753">
    <property type="entry name" value="Enoyl-CoA_hydra/iso"/>
</dbReference>
<gene>
    <name evidence="9" type="ORF">FPANT_2402</name>
</gene>
<dbReference type="Gene3D" id="1.10.12.10">
    <property type="entry name" value="Lyase 2-enoyl-coa Hydratase, Chain A, domain 2"/>
    <property type="match status" value="1"/>
</dbReference>
<dbReference type="Gene3D" id="3.90.226.10">
    <property type="entry name" value="2-enoyl-CoA Hydratase, Chain A, domain 1"/>
    <property type="match status" value="1"/>
</dbReference>
<keyword evidence="5" id="KW-0496">Mitochondrion</keyword>
<dbReference type="SUPFAM" id="SSF52096">
    <property type="entry name" value="ClpP/crotonase"/>
    <property type="match status" value="1"/>
</dbReference>
<name>A0A8H5PNY2_9HYPO</name>
<sequence length="378" mass="41115">MPFPKLPPRAAYIKLSNPTKRNALSIPVLRDLKSQLDSALTLRPSGRAGLLPRFLPGPLKELEKASKERDRTSEEWRRWDWLVSASEWKKQRAGLPDVLVLRSEGPVFSSGHDLKELSQMSREDVKTLFELCAQVMMTIRRSPVPIVCSIQGLATAAGFQLAMSTDFPISLPDTQFALPGAKIGLPCTSPSTAISRRFPPGATYRMLATAEPIKASDYPEAVDVVKAAPGQDPEEAMEKRVVDVVERLLSMSPSQQAVGKWAYWTQFGFGRTWGDGYEQAAQWAARVMALHARSEDAKEGVAAFLEKREPVWVSSGEHEAEETAVDVGGPAAEGADTVTEDAASSTEADGNVTGDGESISESQTPETDVDSPTTTDRS</sequence>
<comment type="subcellular location">
    <subcellularLocation>
        <location evidence="1">Mitochondrion</location>
    </subcellularLocation>
</comment>
<comment type="function">
    <text evidence="6">May play a role in fatty acid biosynthesis and insulin sensitivity.</text>
</comment>
<keyword evidence="4" id="KW-0443">Lipid metabolism</keyword>
<dbReference type="PANTHER" id="PTHR43602">
    <property type="match status" value="1"/>
</dbReference>
<dbReference type="Proteomes" id="UP000544095">
    <property type="component" value="Unassembled WGS sequence"/>
</dbReference>
<dbReference type="InterPro" id="IPR052377">
    <property type="entry name" value="Mitochondrial_ECH-domain"/>
</dbReference>
<accession>A0A8H5PNY2</accession>
<dbReference type="PANTHER" id="PTHR43602:SF1">
    <property type="entry name" value="ENOYL-COA HYDRATASE DOMAIN-CONTAINING PROTEIN 3, MITOCHONDRIAL"/>
    <property type="match status" value="1"/>
</dbReference>
<evidence type="ECO:0000256" key="6">
    <source>
        <dbReference type="ARBA" id="ARBA00037410"/>
    </source>
</evidence>
<evidence type="ECO:0000256" key="5">
    <source>
        <dbReference type="ARBA" id="ARBA00023128"/>
    </source>
</evidence>
<keyword evidence="3" id="KW-0809">Transit peptide</keyword>
<reference evidence="9 10" key="1">
    <citation type="submission" date="2020-05" db="EMBL/GenBank/DDBJ databases">
        <title>Identification and distribution of gene clusters putatively required for synthesis of sphingolipid metabolism inhibitors in phylogenetically diverse species of the filamentous fungus Fusarium.</title>
        <authorList>
            <person name="Kim H.-S."/>
            <person name="Busman M."/>
            <person name="Brown D.W."/>
            <person name="Divon H."/>
            <person name="Uhlig S."/>
            <person name="Proctor R.H."/>
        </authorList>
    </citation>
    <scope>NUCLEOTIDE SEQUENCE [LARGE SCALE GENOMIC DNA]</scope>
    <source>
        <strain evidence="9 10">NRRL 25211</strain>
    </source>
</reference>
<keyword evidence="10" id="KW-1185">Reference proteome</keyword>
<comment type="caution">
    <text evidence="9">The sequence shown here is derived from an EMBL/GenBank/DDBJ whole genome shotgun (WGS) entry which is preliminary data.</text>
</comment>
<feature type="compositionally biased region" description="Polar residues" evidence="8">
    <location>
        <begin position="359"/>
        <end position="378"/>
    </location>
</feature>
<evidence type="ECO:0000256" key="7">
    <source>
        <dbReference type="ARBA" id="ARBA00040545"/>
    </source>
</evidence>
<dbReference type="EMBL" id="JAAOAR010000102">
    <property type="protein sequence ID" value="KAF5600446.1"/>
    <property type="molecule type" value="Genomic_DNA"/>
</dbReference>
<evidence type="ECO:0000313" key="9">
    <source>
        <dbReference type="EMBL" id="KAF5600446.1"/>
    </source>
</evidence>
<dbReference type="GO" id="GO:0005739">
    <property type="term" value="C:mitochondrion"/>
    <property type="evidence" value="ECO:0007669"/>
    <property type="project" value="UniProtKB-SubCell"/>
</dbReference>
<dbReference type="InterPro" id="IPR014748">
    <property type="entry name" value="Enoyl-CoA_hydra_C"/>
</dbReference>
<feature type="region of interest" description="Disordered" evidence="8">
    <location>
        <begin position="313"/>
        <end position="378"/>
    </location>
</feature>
<evidence type="ECO:0000256" key="2">
    <source>
        <dbReference type="ARBA" id="ARBA00022832"/>
    </source>
</evidence>
<dbReference type="GO" id="GO:0016836">
    <property type="term" value="F:hydro-lyase activity"/>
    <property type="evidence" value="ECO:0007669"/>
    <property type="project" value="TreeGrafter"/>
</dbReference>
<dbReference type="InterPro" id="IPR029045">
    <property type="entry name" value="ClpP/crotonase-like_dom_sf"/>
</dbReference>
<evidence type="ECO:0000256" key="3">
    <source>
        <dbReference type="ARBA" id="ARBA00022946"/>
    </source>
</evidence>
<evidence type="ECO:0000256" key="4">
    <source>
        <dbReference type="ARBA" id="ARBA00023098"/>
    </source>
</evidence>
<dbReference type="CDD" id="cd06558">
    <property type="entry name" value="crotonase-like"/>
    <property type="match status" value="1"/>
</dbReference>
<evidence type="ECO:0000256" key="8">
    <source>
        <dbReference type="SAM" id="MobiDB-lite"/>
    </source>
</evidence>